<evidence type="ECO:0000256" key="1">
    <source>
        <dbReference type="SAM" id="Phobius"/>
    </source>
</evidence>
<organism evidence="4">
    <name type="scientific">Gongylonema pulchrum</name>
    <dbReference type="NCBI Taxonomy" id="637853"/>
    <lineage>
        <taxon>Eukaryota</taxon>
        <taxon>Metazoa</taxon>
        <taxon>Ecdysozoa</taxon>
        <taxon>Nematoda</taxon>
        <taxon>Chromadorea</taxon>
        <taxon>Rhabditida</taxon>
        <taxon>Spirurina</taxon>
        <taxon>Spiruromorpha</taxon>
        <taxon>Spiruroidea</taxon>
        <taxon>Gongylonematidae</taxon>
        <taxon>Gongylonema</taxon>
    </lineage>
</organism>
<protein>
    <submittedName>
        <fullName evidence="4">CASP-like protein</fullName>
    </submittedName>
</protein>
<dbReference type="OrthoDB" id="1890790at2759"/>
<keyword evidence="1" id="KW-0812">Transmembrane</keyword>
<reference evidence="2 3" key="2">
    <citation type="submission" date="2018-11" db="EMBL/GenBank/DDBJ databases">
        <authorList>
            <consortium name="Pathogen Informatics"/>
        </authorList>
    </citation>
    <scope>NUCLEOTIDE SEQUENCE [LARGE SCALE GENOMIC DNA]</scope>
</reference>
<dbReference type="EMBL" id="UYRT01005904">
    <property type="protein sequence ID" value="VDK39582.1"/>
    <property type="molecule type" value="Genomic_DNA"/>
</dbReference>
<dbReference type="Gene3D" id="3.40.50.2300">
    <property type="match status" value="1"/>
</dbReference>
<dbReference type="Proteomes" id="UP000271098">
    <property type="component" value="Unassembled WGS sequence"/>
</dbReference>
<feature type="transmembrane region" description="Helical" evidence="1">
    <location>
        <begin position="175"/>
        <end position="199"/>
    </location>
</feature>
<dbReference type="SUPFAM" id="SSF53822">
    <property type="entry name" value="Periplasmic binding protein-like I"/>
    <property type="match status" value="1"/>
</dbReference>
<accession>A0A183D3Z5</accession>
<dbReference type="InterPro" id="IPR028082">
    <property type="entry name" value="Peripla_BP_I"/>
</dbReference>
<dbReference type="WBParaSite" id="GPUH_0000344201-mRNA-1">
    <property type="protein sequence ID" value="GPUH_0000344201-mRNA-1"/>
    <property type="gene ID" value="GPUH_0000344201"/>
</dbReference>
<name>A0A183D3Z5_9BILA</name>
<keyword evidence="3" id="KW-1185">Reference proteome</keyword>
<evidence type="ECO:0000313" key="4">
    <source>
        <dbReference type="WBParaSite" id="GPUH_0000344201-mRNA-1"/>
    </source>
</evidence>
<evidence type="ECO:0000313" key="2">
    <source>
        <dbReference type="EMBL" id="VDK39582.1"/>
    </source>
</evidence>
<keyword evidence="1" id="KW-0472">Membrane</keyword>
<keyword evidence="1" id="KW-1133">Transmembrane helix</keyword>
<proteinExistence type="predicted"/>
<dbReference type="AlphaFoldDB" id="A0A183D3Z5"/>
<evidence type="ECO:0000313" key="3">
    <source>
        <dbReference type="Proteomes" id="UP000271098"/>
    </source>
</evidence>
<gene>
    <name evidence="2" type="ORF">GPUH_LOCUS3436</name>
</gene>
<reference evidence="4" key="1">
    <citation type="submission" date="2016-06" db="UniProtKB">
        <authorList>
            <consortium name="WormBaseParasite"/>
        </authorList>
    </citation>
    <scope>IDENTIFICATION</scope>
</reference>
<sequence>MAATYIKGMHTHEFVYILPWLQDGRKDAMPWLGTGGETMQKVKEHFSNTIVHVTKFLKKVEPKGLSRENLDMVSGLFEVFLGRLANIYSYLYLYDALSLYAYAIRALFNETSNLQAINNGSLVWSKMRRLQFEGCICCYLYQILTDAVTGFWSTQDGSMPLDEPTCGYRNEKCTYIIEIISAAAIFATAILIFISFIIYRYW</sequence>